<dbReference type="PANTHER" id="PTHR43406">
    <property type="entry name" value="TRYPTOPHAN SYNTHASE, ALPHA CHAIN"/>
    <property type="match status" value="1"/>
</dbReference>
<dbReference type="RefSeq" id="WP_116650922.1">
    <property type="nucleotide sequence ID" value="NZ_QUZK01000038.1"/>
</dbReference>
<dbReference type="InterPro" id="IPR011060">
    <property type="entry name" value="RibuloseP-bd_barrel"/>
</dbReference>
<evidence type="ECO:0000256" key="1">
    <source>
        <dbReference type="ARBA" id="ARBA00003365"/>
    </source>
</evidence>
<dbReference type="AlphaFoldDB" id="A0A3E1K7X0"/>
<gene>
    <name evidence="9" type="primary">trpA</name>
    <name evidence="11" type="ORF">DZC52_09565</name>
</gene>
<comment type="similarity">
    <text evidence="9 10">Belongs to the TrpA family.</text>
</comment>
<keyword evidence="5 9" id="KW-0822">Tryptophan biosynthesis</keyword>
<dbReference type="Proteomes" id="UP000260351">
    <property type="component" value="Unassembled WGS sequence"/>
</dbReference>
<dbReference type="CDD" id="cd04724">
    <property type="entry name" value="Tryptophan_synthase_alpha"/>
    <property type="match status" value="1"/>
</dbReference>
<feature type="active site" description="Proton acceptor" evidence="9">
    <location>
        <position position="49"/>
    </location>
</feature>
<sequence>MNRIDARFEQLRRTHRRALIPYVTAGYPGPDATVPVLHAAVEAGADLLEVGMPFSDVMADGPVIQEACARALEQGTGLDQVLAMVAEFRRRDADTPIILMGYANPIERRGVARFCEEAAAAGVDGLLIVDCPADEAADMRAELARRDLHQIFLVAPTTTDARLKRAAELAGGFLYYVTIKGVTGAANLDTASLAPAIERIRAAAGVPIAVGFGIRTPEHAAAAAESADAVVIGSALVERLGRADSAAAAVETARDYLAPIRQAMDNTASSQNDVVSA</sequence>
<dbReference type="InterPro" id="IPR013785">
    <property type="entry name" value="Aldolase_TIM"/>
</dbReference>
<keyword evidence="6 9" id="KW-0057">Aromatic amino acid biosynthesis</keyword>
<name>A0A3E1K7X0_9GAMM</name>
<feature type="active site" description="Proton acceptor" evidence="9">
    <location>
        <position position="60"/>
    </location>
</feature>
<evidence type="ECO:0000256" key="7">
    <source>
        <dbReference type="ARBA" id="ARBA00023239"/>
    </source>
</evidence>
<dbReference type="HAMAP" id="MF_00131">
    <property type="entry name" value="Trp_synth_alpha"/>
    <property type="match status" value="1"/>
</dbReference>
<comment type="catalytic activity">
    <reaction evidence="8 9">
        <text>(1S,2R)-1-C-(indol-3-yl)glycerol 3-phosphate + L-serine = D-glyceraldehyde 3-phosphate + L-tryptophan + H2O</text>
        <dbReference type="Rhea" id="RHEA:10532"/>
        <dbReference type="ChEBI" id="CHEBI:15377"/>
        <dbReference type="ChEBI" id="CHEBI:33384"/>
        <dbReference type="ChEBI" id="CHEBI:57912"/>
        <dbReference type="ChEBI" id="CHEBI:58866"/>
        <dbReference type="ChEBI" id="CHEBI:59776"/>
        <dbReference type="EC" id="4.2.1.20"/>
    </reaction>
</comment>
<keyword evidence="4 9" id="KW-0028">Amino-acid biosynthesis</keyword>
<dbReference type="GO" id="GO:0005829">
    <property type="term" value="C:cytosol"/>
    <property type="evidence" value="ECO:0007669"/>
    <property type="project" value="TreeGrafter"/>
</dbReference>
<evidence type="ECO:0000256" key="9">
    <source>
        <dbReference type="HAMAP-Rule" id="MF_00131"/>
    </source>
</evidence>
<evidence type="ECO:0000256" key="3">
    <source>
        <dbReference type="ARBA" id="ARBA00011270"/>
    </source>
</evidence>
<evidence type="ECO:0000256" key="5">
    <source>
        <dbReference type="ARBA" id="ARBA00022822"/>
    </source>
</evidence>
<dbReference type="FunFam" id="3.20.20.70:FF:000037">
    <property type="entry name" value="Tryptophan synthase alpha chain"/>
    <property type="match status" value="1"/>
</dbReference>
<comment type="subunit">
    <text evidence="3 9">Tetramer of two alpha and two beta chains.</text>
</comment>
<dbReference type="EMBL" id="QUZK01000038">
    <property type="protein sequence ID" value="RFF30053.1"/>
    <property type="molecule type" value="Genomic_DNA"/>
</dbReference>
<protein>
    <recommendedName>
        <fullName evidence="9">Tryptophan synthase alpha chain</fullName>
        <ecNumber evidence="9">4.2.1.20</ecNumber>
    </recommendedName>
</protein>
<comment type="pathway">
    <text evidence="2 9">Amino-acid biosynthesis; L-tryptophan biosynthesis; L-tryptophan from chorismate: step 5/5.</text>
</comment>
<accession>A0A3E1K7X0</accession>
<proteinExistence type="inferred from homology"/>
<comment type="caution">
    <text evidence="11">The sequence shown here is derived from an EMBL/GenBank/DDBJ whole genome shotgun (WGS) entry which is preliminary data.</text>
</comment>
<organism evidence="11 12">
    <name type="scientific">Wenzhouxiangella sediminis</name>
    <dbReference type="NCBI Taxonomy" id="1792836"/>
    <lineage>
        <taxon>Bacteria</taxon>
        <taxon>Pseudomonadati</taxon>
        <taxon>Pseudomonadota</taxon>
        <taxon>Gammaproteobacteria</taxon>
        <taxon>Chromatiales</taxon>
        <taxon>Wenzhouxiangellaceae</taxon>
        <taxon>Wenzhouxiangella</taxon>
    </lineage>
</organism>
<keyword evidence="12" id="KW-1185">Reference proteome</keyword>
<dbReference type="InterPro" id="IPR002028">
    <property type="entry name" value="Trp_synthase_suA"/>
</dbReference>
<dbReference type="PANTHER" id="PTHR43406:SF1">
    <property type="entry name" value="TRYPTOPHAN SYNTHASE ALPHA CHAIN, CHLOROPLASTIC"/>
    <property type="match status" value="1"/>
</dbReference>
<dbReference type="EC" id="4.2.1.20" evidence="9"/>
<dbReference type="UniPathway" id="UPA00035">
    <property type="reaction ID" value="UER00044"/>
</dbReference>
<dbReference type="OrthoDB" id="9804578at2"/>
<evidence type="ECO:0000256" key="8">
    <source>
        <dbReference type="ARBA" id="ARBA00049047"/>
    </source>
</evidence>
<evidence type="ECO:0000256" key="10">
    <source>
        <dbReference type="RuleBase" id="RU003662"/>
    </source>
</evidence>
<dbReference type="Pfam" id="PF00290">
    <property type="entry name" value="Trp_syntA"/>
    <property type="match status" value="1"/>
</dbReference>
<evidence type="ECO:0000256" key="4">
    <source>
        <dbReference type="ARBA" id="ARBA00022605"/>
    </source>
</evidence>
<dbReference type="SUPFAM" id="SSF51366">
    <property type="entry name" value="Ribulose-phoshate binding barrel"/>
    <property type="match status" value="1"/>
</dbReference>
<reference evidence="11 12" key="1">
    <citation type="submission" date="2018-08" db="EMBL/GenBank/DDBJ databases">
        <title>Wenzhouxiangella salilacus sp. nov., a novel bacterium isolated from a saline lake in Xinjiang Province, China.</title>
        <authorList>
            <person name="Han S."/>
        </authorList>
    </citation>
    <scope>NUCLEOTIDE SEQUENCE [LARGE SCALE GENOMIC DNA]</scope>
    <source>
        <strain evidence="11 12">XDB06</strain>
    </source>
</reference>
<dbReference type="NCBIfam" id="TIGR00262">
    <property type="entry name" value="trpA"/>
    <property type="match status" value="1"/>
</dbReference>
<dbReference type="Gene3D" id="3.20.20.70">
    <property type="entry name" value="Aldolase class I"/>
    <property type="match status" value="1"/>
</dbReference>
<comment type="function">
    <text evidence="1 9">The alpha subunit is responsible for the aldol cleavage of indoleglycerol phosphate to indole and glyceraldehyde 3-phosphate.</text>
</comment>
<evidence type="ECO:0000256" key="2">
    <source>
        <dbReference type="ARBA" id="ARBA00004733"/>
    </source>
</evidence>
<dbReference type="GO" id="GO:0004834">
    <property type="term" value="F:tryptophan synthase activity"/>
    <property type="evidence" value="ECO:0007669"/>
    <property type="project" value="UniProtKB-UniRule"/>
</dbReference>
<evidence type="ECO:0000313" key="12">
    <source>
        <dbReference type="Proteomes" id="UP000260351"/>
    </source>
</evidence>
<evidence type="ECO:0000256" key="6">
    <source>
        <dbReference type="ARBA" id="ARBA00023141"/>
    </source>
</evidence>
<keyword evidence="7 9" id="KW-0456">Lyase</keyword>
<evidence type="ECO:0000313" key="11">
    <source>
        <dbReference type="EMBL" id="RFF30053.1"/>
    </source>
</evidence>